<evidence type="ECO:0000313" key="5">
    <source>
        <dbReference type="Proteomes" id="UP000077667"/>
    </source>
</evidence>
<dbReference type="AlphaFoldDB" id="A0A1A9I9B0"/>
<dbReference type="EMBL" id="CP015772">
    <property type="protein sequence ID" value="ANH83292.1"/>
    <property type="molecule type" value="Genomic_DNA"/>
</dbReference>
<reference evidence="4 5" key="1">
    <citation type="submission" date="2016-05" db="EMBL/GenBank/DDBJ databases">
        <title>Niabella ginsenosidivorans BS26 whole genome sequencing.</title>
        <authorList>
            <person name="Im W.T."/>
            <person name="Siddiqi M.Z."/>
        </authorList>
    </citation>
    <scope>NUCLEOTIDE SEQUENCE [LARGE SCALE GENOMIC DNA]</scope>
    <source>
        <strain evidence="4 5">BS26</strain>
    </source>
</reference>
<accession>A0A1A9I9B0</accession>
<keyword evidence="1" id="KW-0479">Metal-binding</keyword>
<gene>
    <name evidence="4" type="ORF">A8C56_21970</name>
</gene>
<proteinExistence type="predicted"/>
<organism evidence="4 5">
    <name type="scientific">Niabella ginsenosidivorans</name>
    <dbReference type="NCBI Taxonomy" id="1176587"/>
    <lineage>
        <taxon>Bacteria</taxon>
        <taxon>Pseudomonadati</taxon>
        <taxon>Bacteroidota</taxon>
        <taxon>Chitinophagia</taxon>
        <taxon>Chitinophagales</taxon>
        <taxon>Chitinophagaceae</taxon>
        <taxon>Niabella</taxon>
    </lineage>
</organism>
<evidence type="ECO:0000259" key="3">
    <source>
        <dbReference type="Pfam" id="PF00149"/>
    </source>
</evidence>
<dbReference type="InterPro" id="IPR004843">
    <property type="entry name" value="Calcineurin-like_PHP"/>
</dbReference>
<dbReference type="Pfam" id="PF00149">
    <property type="entry name" value="Metallophos"/>
    <property type="match status" value="1"/>
</dbReference>
<dbReference type="RefSeq" id="WP_067760725.1">
    <property type="nucleotide sequence ID" value="NZ_CP015772.1"/>
</dbReference>
<keyword evidence="2" id="KW-0378">Hydrolase</keyword>
<dbReference type="GO" id="GO:0046872">
    <property type="term" value="F:metal ion binding"/>
    <property type="evidence" value="ECO:0007669"/>
    <property type="project" value="UniProtKB-KW"/>
</dbReference>
<dbReference type="InterPro" id="IPR019546">
    <property type="entry name" value="TAT_signal_bac_arc"/>
</dbReference>
<dbReference type="PANTHER" id="PTHR31302:SF31">
    <property type="entry name" value="PHOSPHODIESTERASE YAEI"/>
    <property type="match status" value="1"/>
</dbReference>
<keyword evidence="5" id="KW-1185">Reference proteome</keyword>
<dbReference type="InterPro" id="IPR051158">
    <property type="entry name" value="Metallophosphoesterase_sf"/>
</dbReference>
<dbReference type="Proteomes" id="UP000077667">
    <property type="component" value="Chromosome"/>
</dbReference>
<dbReference type="OrthoDB" id="9780884at2"/>
<dbReference type="NCBIfam" id="TIGR01409">
    <property type="entry name" value="TAT_signal_seq"/>
    <property type="match status" value="1"/>
</dbReference>
<feature type="domain" description="Calcineurin-like phosphoesterase" evidence="3">
    <location>
        <begin position="53"/>
        <end position="218"/>
    </location>
</feature>
<sequence>MNRRKFLKSAGILGGAGVLTGLYTWQIEPFWLEFTHVPMKIKNLPDTLAGKTLMQISDIHIGETSRDTYLKESFIKAMEYKPDFVAYTGDFITYTDERQLAQLNELIRYAPKGSLGTTAILGNHDYGKHWKNSTLANQIVAVLRTVNIPVLRNGQQMISGLNFIGIDDKWGTNFHPKKVMQQWDASLANVVLCHNPDVMDLDVWNGYDGWVLCGHTHGGQCKPPFLPPPLLPVKNKRYTSGKFNFDDGRTMYINRALGFTWQVRFNVRPEITIYQLQQA</sequence>
<evidence type="ECO:0000313" key="4">
    <source>
        <dbReference type="EMBL" id="ANH83292.1"/>
    </source>
</evidence>
<protein>
    <submittedName>
        <fullName evidence="4">Phosphoesterase</fullName>
    </submittedName>
</protein>
<dbReference type="GO" id="GO:0009245">
    <property type="term" value="P:lipid A biosynthetic process"/>
    <property type="evidence" value="ECO:0007669"/>
    <property type="project" value="TreeGrafter"/>
</dbReference>
<evidence type="ECO:0000256" key="2">
    <source>
        <dbReference type="ARBA" id="ARBA00022801"/>
    </source>
</evidence>
<dbReference type="KEGG" id="nia:A8C56_21970"/>
<evidence type="ECO:0000256" key="1">
    <source>
        <dbReference type="ARBA" id="ARBA00022723"/>
    </source>
</evidence>
<dbReference type="PANTHER" id="PTHR31302">
    <property type="entry name" value="TRANSMEMBRANE PROTEIN WITH METALLOPHOSPHOESTERASE DOMAIN-RELATED"/>
    <property type="match status" value="1"/>
</dbReference>
<dbReference type="Gene3D" id="3.60.21.10">
    <property type="match status" value="1"/>
</dbReference>
<dbReference type="STRING" id="1176587.A8C56_21970"/>
<dbReference type="GO" id="GO:0008758">
    <property type="term" value="F:UDP-2,3-diacylglucosamine hydrolase activity"/>
    <property type="evidence" value="ECO:0007669"/>
    <property type="project" value="TreeGrafter"/>
</dbReference>
<dbReference type="GO" id="GO:0016020">
    <property type="term" value="C:membrane"/>
    <property type="evidence" value="ECO:0007669"/>
    <property type="project" value="GOC"/>
</dbReference>
<dbReference type="SUPFAM" id="SSF56300">
    <property type="entry name" value="Metallo-dependent phosphatases"/>
    <property type="match status" value="1"/>
</dbReference>
<dbReference type="InterPro" id="IPR029052">
    <property type="entry name" value="Metallo-depent_PP-like"/>
</dbReference>
<name>A0A1A9I9B0_9BACT</name>